<protein>
    <recommendedName>
        <fullName evidence="2">Apple domain-containing protein</fullName>
    </recommendedName>
</protein>
<evidence type="ECO:0000313" key="4">
    <source>
        <dbReference type="Proteomes" id="UP000440578"/>
    </source>
</evidence>
<feature type="chain" id="PRO_5025677879" description="Apple domain-containing protein" evidence="1">
    <location>
        <begin position="22"/>
        <end position="224"/>
    </location>
</feature>
<evidence type="ECO:0000313" key="3">
    <source>
        <dbReference type="EMBL" id="KAF0294277.1"/>
    </source>
</evidence>
<dbReference type="Gene3D" id="3.50.4.10">
    <property type="entry name" value="Hepatocyte Growth Factor"/>
    <property type="match status" value="1"/>
</dbReference>
<accession>A0A6A4VD38</accession>
<dbReference type="InterPro" id="IPR003609">
    <property type="entry name" value="Pan_app"/>
</dbReference>
<gene>
    <name evidence="3" type="ORF">FJT64_008034</name>
</gene>
<proteinExistence type="predicted"/>
<evidence type="ECO:0000256" key="1">
    <source>
        <dbReference type="SAM" id="SignalP"/>
    </source>
</evidence>
<comment type="caution">
    <text evidence="3">The sequence shown here is derived from an EMBL/GenBank/DDBJ whole genome shotgun (WGS) entry which is preliminary data.</text>
</comment>
<dbReference type="EMBL" id="VIIS01001695">
    <property type="protein sequence ID" value="KAF0294277.1"/>
    <property type="molecule type" value="Genomic_DNA"/>
</dbReference>
<dbReference type="AlphaFoldDB" id="A0A6A4VD38"/>
<dbReference type="Proteomes" id="UP000440578">
    <property type="component" value="Unassembled WGS sequence"/>
</dbReference>
<keyword evidence="4" id="KW-1185">Reference proteome</keyword>
<feature type="signal peptide" evidence="1">
    <location>
        <begin position="1"/>
        <end position="21"/>
    </location>
</feature>
<feature type="domain" description="Apple" evidence="2">
    <location>
        <begin position="60"/>
        <end position="101"/>
    </location>
</feature>
<keyword evidence="1" id="KW-0732">Signal</keyword>
<evidence type="ECO:0000259" key="2">
    <source>
        <dbReference type="Pfam" id="PF00024"/>
    </source>
</evidence>
<dbReference type="Pfam" id="PF00024">
    <property type="entry name" value="PAN_1"/>
    <property type="match status" value="1"/>
</dbReference>
<name>A0A6A4VD38_AMPAM</name>
<reference evidence="3 4" key="1">
    <citation type="submission" date="2019-07" db="EMBL/GenBank/DDBJ databases">
        <title>Draft genome assembly of a fouling barnacle, Amphibalanus amphitrite (Darwin, 1854): The first reference genome for Thecostraca.</title>
        <authorList>
            <person name="Kim W."/>
        </authorList>
    </citation>
    <scope>NUCLEOTIDE SEQUENCE [LARGE SCALE GENOMIC DNA]</scope>
    <source>
        <strain evidence="3">SNU_AA5</strain>
        <tissue evidence="3">Soma without cirri and trophi</tissue>
    </source>
</reference>
<organism evidence="3 4">
    <name type="scientific">Amphibalanus amphitrite</name>
    <name type="common">Striped barnacle</name>
    <name type="synonym">Balanus amphitrite</name>
    <dbReference type="NCBI Taxonomy" id="1232801"/>
    <lineage>
        <taxon>Eukaryota</taxon>
        <taxon>Metazoa</taxon>
        <taxon>Ecdysozoa</taxon>
        <taxon>Arthropoda</taxon>
        <taxon>Crustacea</taxon>
        <taxon>Multicrustacea</taxon>
        <taxon>Cirripedia</taxon>
        <taxon>Thoracica</taxon>
        <taxon>Thoracicalcarea</taxon>
        <taxon>Balanomorpha</taxon>
        <taxon>Balanoidea</taxon>
        <taxon>Balanidae</taxon>
        <taxon>Amphibalaninae</taxon>
        <taxon>Amphibalanus</taxon>
    </lineage>
</organism>
<sequence>MFPSVPSTPLFLGALFICASAHLITGCQNIDLYAGVLDPSLELQRYSPHQLTGGLSTRISPCTCCALCHHRPTCQSVSYDPASSECILYSTVGTLRQLTRNQSNQHPLHFFLPRHSQTDQFCLRNSDCIMPGDLCRAHICTPELTVTCRHLFNMARRLSSARHWTHINGTDVITECYRNRSDGGYTLLLNSVSGYQWTREDRLRRIKTDDEGRPMVRQQYSILW</sequence>